<dbReference type="AlphaFoldDB" id="A0AAV4MDT3"/>
<feature type="non-terminal residue" evidence="2">
    <location>
        <position position="1"/>
    </location>
</feature>
<accession>A0AAV4MDT3</accession>
<sequence length="74" mass="8754">GQDRKTQTGRNVAWYYRRFVKESQLQFRFLFSTFAHPFYLAGLSLGYGREDNRKGGIKEEKKKTISRIFDILTS</sequence>
<evidence type="ECO:0000313" key="3">
    <source>
        <dbReference type="Proteomes" id="UP001054945"/>
    </source>
</evidence>
<keyword evidence="1" id="KW-0472">Membrane</keyword>
<dbReference type="EMBL" id="BPLR01002131">
    <property type="protein sequence ID" value="GIX70337.1"/>
    <property type="molecule type" value="Genomic_DNA"/>
</dbReference>
<evidence type="ECO:0000256" key="1">
    <source>
        <dbReference type="SAM" id="Phobius"/>
    </source>
</evidence>
<proteinExistence type="predicted"/>
<feature type="transmembrane region" description="Helical" evidence="1">
    <location>
        <begin position="29"/>
        <end position="48"/>
    </location>
</feature>
<gene>
    <name evidence="2" type="ORF">CEXT_133431</name>
</gene>
<organism evidence="2 3">
    <name type="scientific">Caerostris extrusa</name>
    <name type="common">Bark spider</name>
    <name type="synonym">Caerostris bankana</name>
    <dbReference type="NCBI Taxonomy" id="172846"/>
    <lineage>
        <taxon>Eukaryota</taxon>
        <taxon>Metazoa</taxon>
        <taxon>Ecdysozoa</taxon>
        <taxon>Arthropoda</taxon>
        <taxon>Chelicerata</taxon>
        <taxon>Arachnida</taxon>
        <taxon>Araneae</taxon>
        <taxon>Araneomorphae</taxon>
        <taxon>Entelegynae</taxon>
        <taxon>Araneoidea</taxon>
        <taxon>Araneidae</taxon>
        <taxon>Caerostris</taxon>
    </lineage>
</organism>
<protein>
    <submittedName>
        <fullName evidence="2">Uncharacterized protein</fullName>
    </submittedName>
</protein>
<keyword evidence="3" id="KW-1185">Reference proteome</keyword>
<comment type="caution">
    <text evidence="2">The sequence shown here is derived from an EMBL/GenBank/DDBJ whole genome shotgun (WGS) entry which is preliminary data.</text>
</comment>
<reference evidence="2 3" key="1">
    <citation type="submission" date="2021-06" db="EMBL/GenBank/DDBJ databases">
        <title>Caerostris extrusa draft genome.</title>
        <authorList>
            <person name="Kono N."/>
            <person name="Arakawa K."/>
        </authorList>
    </citation>
    <scope>NUCLEOTIDE SEQUENCE [LARGE SCALE GENOMIC DNA]</scope>
</reference>
<dbReference type="Proteomes" id="UP001054945">
    <property type="component" value="Unassembled WGS sequence"/>
</dbReference>
<evidence type="ECO:0000313" key="2">
    <source>
        <dbReference type="EMBL" id="GIX70337.1"/>
    </source>
</evidence>
<name>A0AAV4MDT3_CAEEX</name>
<keyword evidence="1" id="KW-1133">Transmembrane helix</keyword>
<keyword evidence="1" id="KW-0812">Transmembrane</keyword>